<dbReference type="PANTHER" id="PTHR45846:SF1">
    <property type="entry name" value="TRNA-DIHYDROURIDINE(47) SYNTHASE [NAD(P)(+)]-LIKE"/>
    <property type="match status" value="1"/>
</dbReference>
<dbReference type="InterPro" id="IPR004652">
    <property type="entry name" value="DusB-like"/>
</dbReference>
<evidence type="ECO:0000256" key="14">
    <source>
        <dbReference type="PIRSR" id="PIRSR006621-2"/>
    </source>
</evidence>
<feature type="binding site" evidence="14">
    <location>
        <begin position="225"/>
        <end position="226"/>
    </location>
    <ligand>
        <name>FMN</name>
        <dbReference type="ChEBI" id="CHEBI:58210"/>
    </ligand>
</feature>
<dbReference type="SUPFAM" id="SSF51395">
    <property type="entry name" value="FMN-linked oxidoreductases"/>
    <property type="match status" value="1"/>
</dbReference>
<evidence type="ECO:0000256" key="10">
    <source>
        <dbReference type="ARBA" id="ARBA00048205"/>
    </source>
</evidence>
<dbReference type="InterPro" id="IPR018517">
    <property type="entry name" value="tRNA_hU_synthase_CS"/>
</dbReference>
<dbReference type="AlphaFoldDB" id="A0A2W5A6Y9"/>
<organism evidence="16 17">
    <name type="scientific">Micavibrio aeruginosavorus</name>
    <dbReference type="NCBI Taxonomy" id="349221"/>
    <lineage>
        <taxon>Bacteria</taxon>
        <taxon>Pseudomonadati</taxon>
        <taxon>Bdellovibrionota</taxon>
        <taxon>Bdellovibrionia</taxon>
        <taxon>Bdellovibrionales</taxon>
        <taxon>Pseudobdellovibrionaceae</taxon>
        <taxon>Micavibrio</taxon>
    </lineage>
</organism>
<keyword evidence="14" id="KW-0547">Nucleotide-binding</keyword>
<evidence type="ECO:0000256" key="3">
    <source>
        <dbReference type="ARBA" id="ARBA00022555"/>
    </source>
</evidence>
<evidence type="ECO:0000256" key="12">
    <source>
        <dbReference type="PIRNR" id="PIRNR006621"/>
    </source>
</evidence>
<comment type="similarity">
    <text evidence="12">Belongs to the dus family.</text>
</comment>
<feature type="binding site" evidence="14">
    <location>
        <position position="170"/>
    </location>
    <ligand>
        <name>FMN</name>
        <dbReference type="ChEBI" id="CHEBI:58210"/>
    </ligand>
</feature>
<gene>
    <name evidence="16" type="ORF">DI626_00455</name>
</gene>
<protein>
    <recommendedName>
        <fullName evidence="12">tRNA-dihydrouridine synthase</fullName>
        <ecNumber evidence="12">1.3.1.-</ecNumber>
    </recommendedName>
</protein>
<dbReference type="Proteomes" id="UP000249557">
    <property type="component" value="Unassembled WGS sequence"/>
</dbReference>
<keyword evidence="6 12" id="KW-0819">tRNA processing</keyword>
<dbReference type="InterPro" id="IPR035587">
    <property type="entry name" value="DUS-like_FMN-bd"/>
</dbReference>
<comment type="function">
    <text evidence="2 12">Catalyzes the synthesis of 5,6-dihydrouridine (D), a modified base found in the D-loop of most tRNAs, via the reduction of the C5-C6 double bond in target uridines.</text>
</comment>
<dbReference type="PANTHER" id="PTHR45846">
    <property type="entry name" value="TRNA-DIHYDROURIDINE(47) SYNTHASE [NAD(P)(+)]-LIKE"/>
    <property type="match status" value="1"/>
</dbReference>
<comment type="catalytic activity">
    <reaction evidence="11">
        <text>a 5,6-dihydrouridine in tRNA + NAD(+) = a uridine in tRNA + NADH + H(+)</text>
        <dbReference type="Rhea" id="RHEA:54452"/>
        <dbReference type="Rhea" id="RHEA-COMP:13339"/>
        <dbReference type="Rhea" id="RHEA-COMP:13887"/>
        <dbReference type="ChEBI" id="CHEBI:15378"/>
        <dbReference type="ChEBI" id="CHEBI:57540"/>
        <dbReference type="ChEBI" id="CHEBI:57945"/>
        <dbReference type="ChEBI" id="CHEBI:65315"/>
        <dbReference type="ChEBI" id="CHEBI:74443"/>
    </reaction>
</comment>
<evidence type="ECO:0000313" key="17">
    <source>
        <dbReference type="Proteomes" id="UP000249557"/>
    </source>
</evidence>
<keyword evidence="5 12" id="KW-0288">FMN</keyword>
<keyword evidence="9 12" id="KW-0560">Oxidoreductase</keyword>
<evidence type="ECO:0000256" key="5">
    <source>
        <dbReference type="ARBA" id="ARBA00022643"/>
    </source>
</evidence>
<evidence type="ECO:0000256" key="13">
    <source>
        <dbReference type="PIRSR" id="PIRSR006621-1"/>
    </source>
</evidence>
<evidence type="ECO:0000256" key="8">
    <source>
        <dbReference type="ARBA" id="ARBA00022884"/>
    </source>
</evidence>
<comment type="catalytic activity">
    <reaction evidence="10">
        <text>a 5,6-dihydrouridine in tRNA + NADP(+) = a uridine in tRNA + NADPH + H(+)</text>
        <dbReference type="Rhea" id="RHEA:23624"/>
        <dbReference type="Rhea" id="RHEA-COMP:13339"/>
        <dbReference type="Rhea" id="RHEA-COMP:13887"/>
        <dbReference type="ChEBI" id="CHEBI:15378"/>
        <dbReference type="ChEBI" id="CHEBI:57783"/>
        <dbReference type="ChEBI" id="CHEBI:58349"/>
        <dbReference type="ChEBI" id="CHEBI:65315"/>
        <dbReference type="ChEBI" id="CHEBI:74443"/>
    </reaction>
</comment>
<dbReference type="EMBL" id="QFNK01000003">
    <property type="protein sequence ID" value="PZO88972.1"/>
    <property type="molecule type" value="Genomic_DNA"/>
</dbReference>
<dbReference type="GO" id="GO:0000049">
    <property type="term" value="F:tRNA binding"/>
    <property type="evidence" value="ECO:0007669"/>
    <property type="project" value="UniProtKB-KW"/>
</dbReference>
<dbReference type="PIRSF" id="PIRSF006621">
    <property type="entry name" value="Dus"/>
    <property type="match status" value="1"/>
</dbReference>
<name>A0A2W5A6Y9_9BACT</name>
<feature type="binding site" evidence="14">
    <location>
        <position position="71"/>
    </location>
    <ligand>
        <name>FMN</name>
        <dbReference type="ChEBI" id="CHEBI:58210"/>
    </ligand>
</feature>
<keyword evidence="8" id="KW-0694">RNA-binding</keyword>
<dbReference type="InterPro" id="IPR013785">
    <property type="entry name" value="Aldolase_TIM"/>
</dbReference>
<keyword evidence="4 12" id="KW-0285">Flavoprotein</keyword>
<dbReference type="GO" id="GO:0050660">
    <property type="term" value="F:flavin adenine dinucleotide binding"/>
    <property type="evidence" value="ECO:0007669"/>
    <property type="project" value="InterPro"/>
</dbReference>
<feature type="active site" description="Proton donor" evidence="13">
    <location>
        <position position="101"/>
    </location>
</feature>
<comment type="cofactor">
    <cofactor evidence="1 12 14">
        <name>FMN</name>
        <dbReference type="ChEBI" id="CHEBI:58210"/>
    </cofactor>
</comment>
<dbReference type="InterPro" id="IPR001269">
    <property type="entry name" value="DUS_fam"/>
</dbReference>
<evidence type="ECO:0000256" key="7">
    <source>
        <dbReference type="ARBA" id="ARBA00022857"/>
    </source>
</evidence>
<dbReference type="Pfam" id="PF01207">
    <property type="entry name" value="Dus"/>
    <property type="match status" value="1"/>
</dbReference>
<keyword evidence="7" id="KW-0521">NADP</keyword>
<evidence type="ECO:0000256" key="9">
    <source>
        <dbReference type="ARBA" id="ARBA00023002"/>
    </source>
</evidence>
<feature type="domain" description="DUS-like FMN-binding" evidence="15">
    <location>
        <begin position="15"/>
        <end position="307"/>
    </location>
</feature>
<dbReference type="CDD" id="cd02801">
    <property type="entry name" value="DUS_like_FMN"/>
    <property type="match status" value="1"/>
</dbReference>
<sequence>MFTLGNHSFDKPVFLAPMSGVSDEPFRRMVHKYGADMMFSEMIASRPMLEEWHRGKLALSYKDEPYPVAAQLAGCEPEVIAEAARLHEAAGAAIIDLNFGCPVKKVVNNFAGSALMKDEPLACEIMKAAVGAVSIPVTVKMRLGWDDKSLNAPRLAKMAEDIGIRMVTVHGRTRCQLYNGTADWKAVRKVREAISLPLIVNGDIWNGSSAEEAMKQSGADGVMVGRAANGRPWVIRSIMDYLHKGRISQNPDTMEIGGLLLDHYMAMVNHYGEPKAIGLARKHIGWYCADLPGADDFRAKINGIKDTRLVMDAIRDYFNGMKFSPEMNGNMKSAAGV</sequence>
<evidence type="ECO:0000256" key="1">
    <source>
        <dbReference type="ARBA" id="ARBA00001917"/>
    </source>
</evidence>
<evidence type="ECO:0000313" key="16">
    <source>
        <dbReference type="EMBL" id="PZO88972.1"/>
    </source>
</evidence>
<evidence type="ECO:0000256" key="2">
    <source>
        <dbReference type="ARBA" id="ARBA00002790"/>
    </source>
</evidence>
<dbReference type="InterPro" id="IPR024036">
    <property type="entry name" value="tRNA-dHydroUridine_Synthase_C"/>
</dbReference>
<comment type="caution">
    <text evidence="16">The sequence shown here is derived from an EMBL/GenBank/DDBJ whole genome shotgun (WGS) entry which is preliminary data.</text>
</comment>
<dbReference type="Gene3D" id="3.20.20.70">
    <property type="entry name" value="Aldolase class I"/>
    <property type="match status" value="1"/>
</dbReference>
<dbReference type="NCBIfam" id="TIGR00737">
    <property type="entry name" value="nifR3_yhdG"/>
    <property type="match status" value="1"/>
</dbReference>
<reference evidence="16 17" key="1">
    <citation type="submission" date="2017-08" db="EMBL/GenBank/DDBJ databases">
        <title>Infants hospitalized years apart are colonized by the same room-sourced microbial strains.</title>
        <authorList>
            <person name="Brooks B."/>
            <person name="Olm M.R."/>
            <person name="Firek B.A."/>
            <person name="Baker R."/>
            <person name="Thomas B.C."/>
            <person name="Morowitz M.J."/>
            <person name="Banfield J.F."/>
        </authorList>
    </citation>
    <scope>NUCLEOTIDE SEQUENCE [LARGE SCALE GENOMIC DNA]</scope>
    <source>
        <strain evidence="16">S2_018_000_R2_104</strain>
    </source>
</reference>
<feature type="binding site" evidence="14">
    <location>
        <position position="140"/>
    </location>
    <ligand>
        <name>FMN</name>
        <dbReference type="ChEBI" id="CHEBI:58210"/>
    </ligand>
</feature>
<keyword evidence="3" id="KW-0820">tRNA-binding</keyword>
<evidence type="ECO:0000259" key="15">
    <source>
        <dbReference type="Pfam" id="PF01207"/>
    </source>
</evidence>
<evidence type="ECO:0000256" key="6">
    <source>
        <dbReference type="ARBA" id="ARBA00022694"/>
    </source>
</evidence>
<proteinExistence type="inferred from homology"/>
<dbReference type="GO" id="GO:0017150">
    <property type="term" value="F:tRNA dihydrouridine synthase activity"/>
    <property type="evidence" value="ECO:0007669"/>
    <property type="project" value="InterPro"/>
</dbReference>
<dbReference type="Gene3D" id="1.10.1200.80">
    <property type="entry name" value="Putative flavin oxidoreducatase, domain 2"/>
    <property type="match status" value="1"/>
</dbReference>
<evidence type="ECO:0000256" key="4">
    <source>
        <dbReference type="ARBA" id="ARBA00022630"/>
    </source>
</evidence>
<dbReference type="EC" id="1.3.1.-" evidence="12"/>
<accession>A0A2W5A6Y9</accession>
<evidence type="ECO:0000256" key="11">
    <source>
        <dbReference type="ARBA" id="ARBA00048802"/>
    </source>
</evidence>
<dbReference type="PROSITE" id="PS01136">
    <property type="entry name" value="UPF0034"/>
    <property type="match status" value="1"/>
</dbReference>